<accession>A0A8N1S8G6</accession>
<reference evidence="6" key="1">
    <citation type="submission" date="2025-08" db="UniProtKB">
        <authorList>
            <consortium name="RefSeq"/>
        </authorList>
    </citation>
    <scope>IDENTIFICATION</scope>
</reference>
<gene>
    <name evidence="6" type="primary">LOC112552909</name>
</gene>
<dbReference type="GeneID" id="112552909"/>
<dbReference type="AlphaFoldDB" id="A0A8N1S8G6"/>
<keyword evidence="3" id="KW-1133">Transmembrane helix</keyword>
<comment type="subcellular location">
    <subcellularLocation>
        <location evidence="1">Membrane</location>
        <topology evidence="1">Single-pass membrane protein</topology>
    </subcellularLocation>
</comment>
<evidence type="ECO:0000313" key="6">
    <source>
        <dbReference type="RefSeq" id="XP_025075115.1"/>
    </source>
</evidence>
<keyword evidence="5" id="KW-1185">Reference proteome</keyword>
<name>A0A8N1S8G6_9HYME</name>
<evidence type="ECO:0000256" key="1">
    <source>
        <dbReference type="ARBA" id="ARBA00004167"/>
    </source>
</evidence>
<dbReference type="OrthoDB" id="7961613at2759"/>
<keyword evidence="2" id="KW-0812">Transmembrane</keyword>
<protein>
    <submittedName>
        <fullName evidence="6">Uncharacterized protein LOC112552909</fullName>
    </submittedName>
</protein>
<dbReference type="InterPro" id="IPR029208">
    <property type="entry name" value="COX14"/>
</dbReference>
<proteinExistence type="predicted"/>
<evidence type="ECO:0000256" key="2">
    <source>
        <dbReference type="ARBA" id="ARBA00022692"/>
    </source>
</evidence>
<dbReference type="GO" id="GO:0016020">
    <property type="term" value="C:membrane"/>
    <property type="evidence" value="ECO:0007669"/>
    <property type="project" value="UniProtKB-SubCell"/>
</dbReference>
<organism evidence="5 6">
    <name type="scientific">Pogonomyrmex barbatus</name>
    <name type="common">red harvester ant</name>
    <dbReference type="NCBI Taxonomy" id="144034"/>
    <lineage>
        <taxon>Eukaryota</taxon>
        <taxon>Metazoa</taxon>
        <taxon>Ecdysozoa</taxon>
        <taxon>Arthropoda</taxon>
        <taxon>Hexapoda</taxon>
        <taxon>Insecta</taxon>
        <taxon>Pterygota</taxon>
        <taxon>Neoptera</taxon>
        <taxon>Endopterygota</taxon>
        <taxon>Hymenoptera</taxon>
        <taxon>Apocrita</taxon>
        <taxon>Aculeata</taxon>
        <taxon>Formicoidea</taxon>
        <taxon>Formicidae</taxon>
        <taxon>Myrmicinae</taxon>
        <taxon>Pogonomyrmex</taxon>
    </lineage>
</organism>
<dbReference type="Proteomes" id="UP000504615">
    <property type="component" value="Unplaced"/>
</dbReference>
<evidence type="ECO:0000256" key="4">
    <source>
        <dbReference type="ARBA" id="ARBA00023136"/>
    </source>
</evidence>
<evidence type="ECO:0000256" key="3">
    <source>
        <dbReference type="ARBA" id="ARBA00022989"/>
    </source>
</evidence>
<keyword evidence="4" id="KW-0472">Membrane</keyword>
<evidence type="ECO:0000313" key="5">
    <source>
        <dbReference type="Proteomes" id="UP000504615"/>
    </source>
</evidence>
<dbReference type="RefSeq" id="XP_025075115.1">
    <property type="nucleotide sequence ID" value="XM_025219330.1"/>
</dbReference>
<sequence>MSEFLNSESPSTMHSSIPYLDGLHKNEDVTFIDEMDPIRRRRKEMLYDKLHRGFVKVCMGVTLVSGLLLGYKVYEYFRYIRPLHQAQTKLAQDELLLEGRSIEDSPDIKLST</sequence>
<dbReference type="Pfam" id="PF14880">
    <property type="entry name" value="COX14"/>
    <property type="match status" value="1"/>
</dbReference>